<dbReference type="GO" id="GO:0016929">
    <property type="term" value="F:deSUMOylase activity"/>
    <property type="evidence" value="ECO:0007669"/>
    <property type="project" value="TreeGrafter"/>
</dbReference>
<feature type="region of interest" description="Disordered" evidence="5">
    <location>
        <begin position="1"/>
        <end position="46"/>
    </location>
</feature>
<evidence type="ECO:0000259" key="6">
    <source>
        <dbReference type="PROSITE" id="PS50600"/>
    </source>
</evidence>
<dbReference type="Pfam" id="PF02902">
    <property type="entry name" value="Peptidase_C48"/>
    <property type="match status" value="1"/>
</dbReference>
<proteinExistence type="inferred from homology"/>
<evidence type="ECO:0000256" key="1">
    <source>
        <dbReference type="ARBA" id="ARBA00005234"/>
    </source>
</evidence>
<comment type="caution">
    <text evidence="7">The sequence shown here is derived from an EMBL/GenBank/DDBJ whole genome shotgun (WGS) entry which is preliminary data.</text>
</comment>
<dbReference type="SUPFAM" id="SSF54001">
    <property type="entry name" value="Cysteine proteinases"/>
    <property type="match status" value="1"/>
</dbReference>
<reference evidence="7 8" key="1">
    <citation type="submission" date="2015-03" db="EMBL/GenBank/DDBJ databases">
        <title>RNA-seq based gene annotation and comparative genomics of four Zymoseptoria species reveal species-specific pathogenicity related genes and transposable element activity.</title>
        <authorList>
            <person name="Grandaubert J."/>
            <person name="Bhattacharyya A."/>
            <person name="Stukenbrock E.H."/>
        </authorList>
    </citation>
    <scope>NUCLEOTIDE SEQUENCE [LARGE SCALE GENOMIC DNA]</scope>
    <source>
        <strain evidence="7 8">Zb18110</strain>
    </source>
</reference>
<dbReference type="OrthoDB" id="1939479at2759"/>
<feature type="domain" description="Ubiquitin-like protease family profile" evidence="6">
    <location>
        <begin position="418"/>
        <end position="603"/>
    </location>
</feature>
<dbReference type="EMBL" id="LAFY01004207">
    <property type="protein sequence ID" value="KJX93838.1"/>
    <property type="molecule type" value="Genomic_DNA"/>
</dbReference>
<accession>A0A0F4G8W3</accession>
<dbReference type="PROSITE" id="PS50600">
    <property type="entry name" value="ULP_PROTEASE"/>
    <property type="match status" value="1"/>
</dbReference>
<comment type="similarity">
    <text evidence="1">Belongs to the peptidase C48 family.</text>
</comment>
<dbReference type="Gene3D" id="3.40.395.10">
    <property type="entry name" value="Adenoviral Proteinase, Chain A"/>
    <property type="match status" value="1"/>
</dbReference>
<dbReference type="GO" id="GO:0016926">
    <property type="term" value="P:protein desumoylation"/>
    <property type="evidence" value="ECO:0007669"/>
    <property type="project" value="TreeGrafter"/>
</dbReference>
<keyword evidence="8" id="KW-1185">Reference proteome</keyword>
<dbReference type="GO" id="GO:0006508">
    <property type="term" value="P:proteolysis"/>
    <property type="evidence" value="ECO:0007669"/>
    <property type="project" value="UniProtKB-KW"/>
</dbReference>
<feature type="compositionally biased region" description="Low complexity" evidence="5">
    <location>
        <begin position="27"/>
        <end position="41"/>
    </location>
</feature>
<dbReference type="STRING" id="1047168.A0A0F4G8W3"/>
<evidence type="ECO:0000313" key="7">
    <source>
        <dbReference type="EMBL" id="KJX93838.1"/>
    </source>
</evidence>
<evidence type="ECO:0000313" key="8">
    <source>
        <dbReference type="Proteomes" id="UP000033647"/>
    </source>
</evidence>
<keyword evidence="4" id="KW-0788">Thiol protease</keyword>
<evidence type="ECO:0000256" key="5">
    <source>
        <dbReference type="SAM" id="MobiDB-lite"/>
    </source>
</evidence>
<protein>
    <recommendedName>
        <fullName evidence="6">Ubiquitin-like protease family profile domain-containing protein</fullName>
    </recommendedName>
</protein>
<organism evidence="7 8">
    <name type="scientific">Zymoseptoria brevis</name>
    <dbReference type="NCBI Taxonomy" id="1047168"/>
    <lineage>
        <taxon>Eukaryota</taxon>
        <taxon>Fungi</taxon>
        <taxon>Dikarya</taxon>
        <taxon>Ascomycota</taxon>
        <taxon>Pezizomycotina</taxon>
        <taxon>Dothideomycetes</taxon>
        <taxon>Dothideomycetidae</taxon>
        <taxon>Mycosphaerellales</taxon>
        <taxon>Mycosphaerellaceae</taxon>
        <taxon>Zymoseptoria</taxon>
    </lineage>
</organism>
<evidence type="ECO:0000256" key="3">
    <source>
        <dbReference type="ARBA" id="ARBA00022801"/>
    </source>
</evidence>
<keyword evidence="2" id="KW-0645">Protease</keyword>
<dbReference type="AlphaFoldDB" id="A0A0F4G8W3"/>
<dbReference type="Proteomes" id="UP000033647">
    <property type="component" value="Unassembled WGS sequence"/>
</dbReference>
<dbReference type="InterPro" id="IPR003653">
    <property type="entry name" value="Peptidase_C48_C"/>
</dbReference>
<dbReference type="InterPro" id="IPR038765">
    <property type="entry name" value="Papain-like_cys_pep_sf"/>
</dbReference>
<dbReference type="PANTHER" id="PTHR12606:SF141">
    <property type="entry name" value="GH15225P-RELATED"/>
    <property type="match status" value="1"/>
</dbReference>
<sequence length="640" mass="71946">MNVQFPHIRPAYMDGSPNGDVSMEDAPVSSPPSVHYSPNSPTALPPRSILKKRTRAYEHVTTPEIATERREIISPTARLSKNTTNNNLPPISEHYPGLVLGQPGQQQVPRSFGGQVVNIVLHVPAFFGVVWRFINPFFTRRENLEIVAVETHPNGRKRRCVAVEDLHIPGAFPISPSRNYAAQTMPTERPALVQPVFQAPKANIHAPRRRPHTAKPATGRSYQDAMKDMNKMLAEREAGKLALKKVNERDAAAGIKNIWAPRKQERNRDDLVDGLASRASQAILSKNVAEDDKRRPSRAILNRRYRHHVQPTDAEMKQLNDMFEAQTVAEEAAERKKAEEEAELERQKIAAQKEAERKKLEEEEEAERKKLAEQEEAERAILRSRIIRPVDPKWQEQIYEKMSTGAAHTVLATTADGVEMTRTDFGKILPQAIEHHGAPSNTPPDWLNDEAVNGWYAAICARRNEQDGYVKGPNNTPALVAYNTAWITTWNKAGGAQGIKTWSRRKGISGAKLLKAEKVFFPINSGSHWTLLIISPKDRKIQFLDSLHGRSTPWFAKARQWLQMELGKDYKADEWTEDTDSQSVGQMNLSDCGVFTCINGLVSAKGRKFEEISATNGMKEAREMMVAVLMFGGFKGDWEL</sequence>
<name>A0A0F4G8W3_9PEZI</name>
<feature type="region of interest" description="Disordered" evidence="5">
    <location>
        <begin position="356"/>
        <end position="375"/>
    </location>
</feature>
<dbReference type="GO" id="GO:0005634">
    <property type="term" value="C:nucleus"/>
    <property type="evidence" value="ECO:0007669"/>
    <property type="project" value="TreeGrafter"/>
</dbReference>
<evidence type="ECO:0000256" key="2">
    <source>
        <dbReference type="ARBA" id="ARBA00022670"/>
    </source>
</evidence>
<gene>
    <name evidence="7" type="ORF">TI39_contig4248g00008</name>
</gene>
<evidence type="ECO:0000256" key="4">
    <source>
        <dbReference type="ARBA" id="ARBA00022807"/>
    </source>
</evidence>
<dbReference type="PANTHER" id="PTHR12606">
    <property type="entry name" value="SENTRIN/SUMO-SPECIFIC PROTEASE"/>
    <property type="match status" value="1"/>
</dbReference>
<keyword evidence="3" id="KW-0378">Hydrolase</keyword>